<keyword evidence="1" id="KW-0732">Signal</keyword>
<feature type="signal peptide" evidence="1">
    <location>
        <begin position="1"/>
        <end position="17"/>
    </location>
</feature>
<proteinExistence type="predicted"/>
<dbReference type="InParanoid" id="A0A2J7PNK5"/>
<evidence type="ECO:0000313" key="2">
    <source>
        <dbReference type="EMBL" id="PNF17889.1"/>
    </source>
</evidence>
<dbReference type="Proteomes" id="UP000235965">
    <property type="component" value="Unassembled WGS sequence"/>
</dbReference>
<gene>
    <name evidence="2" type="ORF">B7P43_G02239</name>
</gene>
<dbReference type="PANTHER" id="PTHR47771:SF3">
    <property type="entry name" value="LD27203P"/>
    <property type="match status" value="1"/>
</dbReference>
<keyword evidence="3" id="KW-1185">Reference proteome</keyword>
<dbReference type="PANTHER" id="PTHR47771">
    <property type="entry name" value="LD27203P-RELATED"/>
    <property type="match status" value="1"/>
</dbReference>
<comment type="caution">
    <text evidence="2">The sequence shown here is derived from an EMBL/GenBank/DDBJ whole genome shotgun (WGS) entry which is preliminary data.</text>
</comment>
<dbReference type="OrthoDB" id="8197350at2759"/>
<dbReference type="STRING" id="105785.A0A2J7PNK5"/>
<sequence length="259" mass="28044">MKLHMCLMVILFTSAFGAKEEKKKEKKDPQEKASVGKTEKRGVEELIYVPQGHDDHKLIGGYAGGYGYGDAGYELGGQHSLGLLGYGDHNLNPSSRIKSIVITKEVAIPVPQPYPVPVEKTIPYPVKVPVPVPVVKHYPVPVVKPYPVPVEKKVPYPVEKIVPYPVKVPVEVPVQVPHPVPVAKPYPVPVQVPHPVSVPHPVIVKKLQPFLLEHGDLSGGYVGLGSHQSAAVDYSYEGLGDGYAFTGSSDGVYTQGGYH</sequence>
<dbReference type="AlphaFoldDB" id="A0A2J7PNK5"/>
<reference evidence="2 3" key="1">
    <citation type="submission" date="2017-12" db="EMBL/GenBank/DDBJ databases">
        <title>Hemimetabolous genomes reveal molecular basis of termite eusociality.</title>
        <authorList>
            <person name="Harrison M.C."/>
            <person name="Jongepier E."/>
            <person name="Robertson H.M."/>
            <person name="Arning N."/>
            <person name="Bitard-Feildel T."/>
            <person name="Chao H."/>
            <person name="Childers C.P."/>
            <person name="Dinh H."/>
            <person name="Doddapaneni H."/>
            <person name="Dugan S."/>
            <person name="Gowin J."/>
            <person name="Greiner C."/>
            <person name="Han Y."/>
            <person name="Hu H."/>
            <person name="Hughes D.S.T."/>
            <person name="Huylmans A.-K."/>
            <person name="Kemena C."/>
            <person name="Kremer L.P.M."/>
            <person name="Lee S.L."/>
            <person name="Lopez-Ezquerra A."/>
            <person name="Mallet L."/>
            <person name="Monroy-Kuhn J.M."/>
            <person name="Moser A."/>
            <person name="Murali S.C."/>
            <person name="Muzny D.M."/>
            <person name="Otani S."/>
            <person name="Piulachs M.-D."/>
            <person name="Poelchau M."/>
            <person name="Qu J."/>
            <person name="Schaub F."/>
            <person name="Wada-Katsumata A."/>
            <person name="Worley K.C."/>
            <person name="Xie Q."/>
            <person name="Ylla G."/>
            <person name="Poulsen M."/>
            <person name="Gibbs R.A."/>
            <person name="Schal C."/>
            <person name="Richards S."/>
            <person name="Belles X."/>
            <person name="Korb J."/>
            <person name="Bornberg-Bauer E."/>
        </authorList>
    </citation>
    <scope>NUCLEOTIDE SEQUENCE [LARGE SCALE GENOMIC DNA]</scope>
    <source>
        <tissue evidence="2">Whole body</tissue>
    </source>
</reference>
<evidence type="ECO:0000256" key="1">
    <source>
        <dbReference type="SAM" id="SignalP"/>
    </source>
</evidence>
<name>A0A2J7PNK5_9NEOP</name>
<accession>A0A2J7PNK5</accession>
<evidence type="ECO:0000313" key="3">
    <source>
        <dbReference type="Proteomes" id="UP000235965"/>
    </source>
</evidence>
<protein>
    <submittedName>
        <fullName evidence="2">Uncharacterized protein</fullName>
    </submittedName>
</protein>
<dbReference type="EMBL" id="NEVH01023953">
    <property type="protein sequence ID" value="PNF17889.1"/>
    <property type="molecule type" value="Genomic_DNA"/>
</dbReference>
<organism evidence="2 3">
    <name type="scientific">Cryptotermes secundus</name>
    <dbReference type="NCBI Taxonomy" id="105785"/>
    <lineage>
        <taxon>Eukaryota</taxon>
        <taxon>Metazoa</taxon>
        <taxon>Ecdysozoa</taxon>
        <taxon>Arthropoda</taxon>
        <taxon>Hexapoda</taxon>
        <taxon>Insecta</taxon>
        <taxon>Pterygota</taxon>
        <taxon>Neoptera</taxon>
        <taxon>Polyneoptera</taxon>
        <taxon>Dictyoptera</taxon>
        <taxon>Blattodea</taxon>
        <taxon>Blattoidea</taxon>
        <taxon>Termitoidae</taxon>
        <taxon>Kalotermitidae</taxon>
        <taxon>Cryptotermitinae</taxon>
        <taxon>Cryptotermes</taxon>
    </lineage>
</organism>
<feature type="chain" id="PRO_5014354889" evidence="1">
    <location>
        <begin position="18"/>
        <end position="259"/>
    </location>
</feature>